<dbReference type="PANTHER" id="PTHR17583:SF0">
    <property type="entry name" value="PHOSPHOINOSITIDE 3-KINASE REGULATORY SUBUNIT 4"/>
    <property type="match status" value="1"/>
</dbReference>
<dbReference type="InterPro" id="IPR016024">
    <property type="entry name" value="ARM-type_fold"/>
</dbReference>
<gene>
    <name evidence="3" type="ORF">AYI68_g10</name>
</gene>
<dbReference type="InterPro" id="IPR055231">
    <property type="entry name" value="2AA_helical"/>
</dbReference>
<evidence type="ECO:0000256" key="1">
    <source>
        <dbReference type="ARBA" id="ARBA00022737"/>
    </source>
</evidence>
<dbReference type="GO" id="GO:0004674">
    <property type="term" value="F:protein serine/threonine kinase activity"/>
    <property type="evidence" value="ECO:0007669"/>
    <property type="project" value="InterPro"/>
</dbReference>
<dbReference type="OrthoDB" id="242910at2759"/>
<comment type="caution">
    <text evidence="3">The sequence shown here is derived from an EMBL/GenBank/DDBJ whole genome shotgun (WGS) entry which is preliminary data.</text>
</comment>
<dbReference type="PANTHER" id="PTHR17583">
    <property type="entry name" value="PHOSPHOINOSITIDE 3-KINASE REGULATORY SUBUNIT 4"/>
    <property type="match status" value="1"/>
</dbReference>
<dbReference type="GO" id="GO:0006623">
    <property type="term" value="P:protein targeting to vacuole"/>
    <property type="evidence" value="ECO:0007669"/>
    <property type="project" value="TreeGrafter"/>
</dbReference>
<dbReference type="GO" id="GO:0005770">
    <property type="term" value="C:late endosome"/>
    <property type="evidence" value="ECO:0007669"/>
    <property type="project" value="TreeGrafter"/>
</dbReference>
<keyword evidence="4" id="KW-1185">Reference proteome</keyword>
<keyword evidence="1" id="KW-0677">Repeat</keyword>
<accession>A0A1R0H9J8</accession>
<proteinExistence type="predicted"/>
<evidence type="ECO:0000313" key="4">
    <source>
        <dbReference type="Proteomes" id="UP000187455"/>
    </source>
</evidence>
<evidence type="ECO:0000259" key="2">
    <source>
        <dbReference type="Pfam" id="PF22956"/>
    </source>
</evidence>
<protein>
    <submittedName>
        <fullName evidence="3">Serine/threonine-protein kinase VPS15</fullName>
    </submittedName>
</protein>
<dbReference type="STRING" id="133383.A0A1R0H9J8"/>
<dbReference type="Pfam" id="PF22956">
    <property type="entry name" value="VPS15-like_hel"/>
    <property type="match status" value="1"/>
</dbReference>
<dbReference type="GO" id="GO:0045324">
    <property type="term" value="P:late endosome to vacuole transport"/>
    <property type="evidence" value="ECO:0007669"/>
    <property type="project" value="InterPro"/>
</dbReference>
<evidence type="ECO:0000313" key="3">
    <source>
        <dbReference type="EMBL" id="OLY85796.1"/>
    </source>
</evidence>
<dbReference type="InterPro" id="IPR045162">
    <property type="entry name" value="Vps15-like"/>
</dbReference>
<dbReference type="GO" id="GO:0034272">
    <property type="term" value="C:phosphatidylinositol 3-kinase complex, class III, type II"/>
    <property type="evidence" value="ECO:0007669"/>
    <property type="project" value="TreeGrafter"/>
</dbReference>
<sequence length="473" mass="53386">MVGLAESAERFSNSSFPNKPLKISSNPKIYGSKKKPSIKSDEILLYTGEFFIESSRTLLSGNSDEAKRAYLLGIERLLSLFRRVSNPGQSKMAVEVIMAHLLTFLNIKTTWQLRVQFFEAIFYIGVAAGRYTVENYILPMILSAIEDTEEFVLGSCLSLFEKLGCMGLLGYHELVTISKKISPLIIHPNQIISSLARRFFIFIENNPSLDNVQKYYISVFVLKDYLTHPQFFDTKSLIDVEFLPKTSKDLFYYKAFKIGSLSVSSFDDSFRKIVHSSDYSQIRNYINDTNVEFRIKVLNPFIQSASRNLINIKSDGLESRFVNILRPSDNTSNSSANHLMSLPKKVLFTNILELFNTSLFHSKSGFNLEEIRKPESHKGKSYYNIDRNDMRGITISPLIGVSTSLAEAVFSSSNHLSNNSQIQPSLNNQISESSMSHEVINQQPGNLSSFVARKDTEFDNDIDLGTFSSGTIG</sequence>
<reference evidence="3 4" key="1">
    <citation type="journal article" date="2016" name="Mol. Biol. Evol.">
        <title>Genome-Wide Survey of Gut Fungi (Harpellales) Reveals the First Horizontally Transferred Ubiquitin Gene from a Mosquito Host.</title>
        <authorList>
            <person name="Wang Y."/>
            <person name="White M.M."/>
            <person name="Kvist S."/>
            <person name="Moncalvo J.M."/>
        </authorList>
    </citation>
    <scope>NUCLEOTIDE SEQUENCE [LARGE SCALE GENOMIC DNA]</scope>
    <source>
        <strain evidence="3 4">ALG-7-W6</strain>
    </source>
</reference>
<name>A0A1R0H9J8_9FUNG</name>
<dbReference type="EMBL" id="LSSL01000003">
    <property type="protein sequence ID" value="OLY85796.1"/>
    <property type="molecule type" value="Genomic_DNA"/>
</dbReference>
<dbReference type="SUPFAM" id="SSF48371">
    <property type="entry name" value="ARM repeat"/>
    <property type="match status" value="1"/>
</dbReference>
<dbReference type="Proteomes" id="UP000187455">
    <property type="component" value="Unassembled WGS sequence"/>
</dbReference>
<keyword evidence="3" id="KW-0418">Kinase</keyword>
<dbReference type="GO" id="GO:0016236">
    <property type="term" value="P:macroautophagy"/>
    <property type="evidence" value="ECO:0007669"/>
    <property type="project" value="InterPro"/>
</dbReference>
<dbReference type="AlphaFoldDB" id="A0A1R0H9J8"/>
<feature type="domain" description="Phosphatase 2A Regulatory Subunit A helical" evidence="2">
    <location>
        <begin position="3"/>
        <end position="238"/>
    </location>
</feature>
<dbReference type="GO" id="GO:0071561">
    <property type="term" value="C:nucleus-vacuole junction"/>
    <property type="evidence" value="ECO:0007669"/>
    <property type="project" value="TreeGrafter"/>
</dbReference>
<keyword evidence="3" id="KW-0808">Transferase</keyword>
<dbReference type="GO" id="GO:0034271">
    <property type="term" value="C:phosphatidylinositol 3-kinase complex, class III, type I"/>
    <property type="evidence" value="ECO:0007669"/>
    <property type="project" value="TreeGrafter"/>
</dbReference>
<organism evidence="3 4">
    <name type="scientific">Smittium mucronatum</name>
    <dbReference type="NCBI Taxonomy" id="133383"/>
    <lineage>
        <taxon>Eukaryota</taxon>
        <taxon>Fungi</taxon>
        <taxon>Fungi incertae sedis</taxon>
        <taxon>Zoopagomycota</taxon>
        <taxon>Kickxellomycotina</taxon>
        <taxon>Harpellomycetes</taxon>
        <taxon>Harpellales</taxon>
        <taxon>Legeriomycetaceae</taxon>
        <taxon>Smittium</taxon>
    </lineage>
</organism>